<dbReference type="Proteomes" id="UP000006038">
    <property type="component" value="Chromosome 11"/>
</dbReference>
<dbReference type="AlphaFoldDB" id="J3N6A4"/>
<organism evidence="1">
    <name type="scientific">Oryza brachyantha</name>
    <name type="common">malo sina</name>
    <dbReference type="NCBI Taxonomy" id="4533"/>
    <lineage>
        <taxon>Eukaryota</taxon>
        <taxon>Viridiplantae</taxon>
        <taxon>Streptophyta</taxon>
        <taxon>Embryophyta</taxon>
        <taxon>Tracheophyta</taxon>
        <taxon>Spermatophyta</taxon>
        <taxon>Magnoliopsida</taxon>
        <taxon>Liliopsida</taxon>
        <taxon>Poales</taxon>
        <taxon>Poaceae</taxon>
        <taxon>BOP clade</taxon>
        <taxon>Oryzoideae</taxon>
        <taxon>Oryzeae</taxon>
        <taxon>Oryzinae</taxon>
        <taxon>Oryza</taxon>
    </lineage>
</organism>
<reference evidence="1" key="2">
    <citation type="submission" date="2013-04" db="UniProtKB">
        <authorList>
            <consortium name="EnsemblPlants"/>
        </authorList>
    </citation>
    <scope>IDENTIFICATION</scope>
</reference>
<protein>
    <submittedName>
        <fullName evidence="1">Uncharacterized protein</fullName>
    </submittedName>
</protein>
<dbReference type="EnsemblPlants" id="OB11G13400.1">
    <property type="protein sequence ID" value="OB11G13400.1"/>
    <property type="gene ID" value="OB11G13400"/>
</dbReference>
<evidence type="ECO:0000313" key="1">
    <source>
        <dbReference type="EnsemblPlants" id="OB11G13400.1"/>
    </source>
</evidence>
<accession>J3N6A4</accession>
<proteinExistence type="predicted"/>
<name>J3N6A4_ORYBR</name>
<sequence length="106" mass="11943">MRQGISFIDWHGVTDTITRIQHNTCSTSTGIQGEHGLDSDIHSWHIEGLEHDLGHFLPVSLGVERGLGQQHRVLFRRNTELVVEGVMPDLLHVIPVANNTMFDRVL</sequence>
<reference evidence="1" key="1">
    <citation type="journal article" date="2013" name="Nat. Commun.">
        <title>Whole-genome sequencing of Oryza brachyantha reveals mechanisms underlying Oryza genome evolution.</title>
        <authorList>
            <person name="Chen J."/>
            <person name="Huang Q."/>
            <person name="Gao D."/>
            <person name="Wang J."/>
            <person name="Lang Y."/>
            <person name="Liu T."/>
            <person name="Li B."/>
            <person name="Bai Z."/>
            <person name="Luis Goicoechea J."/>
            <person name="Liang C."/>
            <person name="Chen C."/>
            <person name="Zhang W."/>
            <person name="Sun S."/>
            <person name="Liao Y."/>
            <person name="Zhang X."/>
            <person name="Yang L."/>
            <person name="Song C."/>
            <person name="Wang M."/>
            <person name="Shi J."/>
            <person name="Liu G."/>
            <person name="Liu J."/>
            <person name="Zhou H."/>
            <person name="Zhou W."/>
            <person name="Yu Q."/>
            <person name="An N."/>
            <person name="Chen Y."/>
            <person name="Cai Q."/>
            <person name="Wang B."/>
            <person name="Liu B."/>
            <person name="Min J."/>
            <person name="Huang Y."/>
            <person name="Wu H."/>
            <person name="Li Z."/>
            <person name="Zhang Y."/>
            <person name="Yin Y."/>
            <person name="Song W."/>
            <person name="Jiang J."/>
            <person name="Jackson S.A."/>
            <person name="Wing R.A."/>
            <person name="Wang J."/>
            <person name="Chen M."/>
        </authorList>
    </citation>
    <scope>NUCLEOTIDE SEQUENCE [LARGE SCALE GENOMIC DNA]</scope>
    <source>
        <strain evidence="1">cv. IRGC 101232</strain>
    </source>
</reference>
<dbReference type="Gramene" id="OB11G13400.1">
    <property type="protein sequence ID" value="OB11G13400.1"/>
    <property type="gene ID" value="OB11G13400"/>
</dbReference>
<keyword evidence="2" id="KW-1185">Reference proteome</keyword>
<evidence type="ECO:0000313" key="2">
    <source>
        <dbReference type="Proteomes" id="UP000006038"/>
    </source>
</evidence>
<dbReference type="HOGENOM" id="CLU_141378_0_0_1"/>